<dbReference type="SUPFAM" id="SSF47336">
    <property type="entry name" value="ACP-like"/>
    <property type="match status" value="1"/>
</dbReference>
<dbReference type="EMBL" id="JACHJN010000001">
    <property type="protein sequence ID" value="MBB5953826.1"/>
    <property type="molecule type" value="Genomic_DNA"/>
</dbReference>
<sequence length="76" mass="8320">MTGRDAVREHVAEVLGQPAGSLDDHEDLLDRGVDSIRLMHLVERLRESGVDAEFVDLAETPTIAAWADLAGRRARA</sequence>
<feature type="domain" description="Carrier" evidence="1">
    <location>
        <begin position="1"/>
        <end position="74"/>
    </location>
</feature>
<reference evidence="2 3" key="1">
    <citation type="submission" date="2020-08" db="EMBL/GenBank/DDBJ databases">
        <title>Genomic Encyclopedia of Type Strains, Phase III (KMG-III): the genomes of soil and plant-associated and newly described type strains.</title>
        <authorList>
            <person name="Whitman W."/>
        </authorList>
    </citation>
    <scope>NUCLEOTIDE SEQUENCE [LARGE SCALE GENOMIC DNA]</scope>
    <source>
        <strain evidence="2 3">CECT 8640</strain>
    </source>
</reference>
<dbReference type="Gene3D" id="1.10.1200.10">
    <property type="entry name" value="ACP-like"/>
    <property type="match status" value="1"/>
</dbReference>
<evidence type="ECO:0000259" key="1">
    <source>
        <dbReference type="PROSITE" id="PS50075"/>
    </source>
</evidence>
<dbReference type="AlphaFoldDB" id="A0A841CDI9"/>
<dbReference type="PROSITE" id="PS50075">
    <property type="entry name" value="CARRIER"/>
    <property type="match status" value="1"/>
</dbReference>
<organism evidence="2 3">
    <name type="scientific">Saccharothrix tamanrassetensis</name>
    <dbReference type="NCBI Taxonomy" id="1051531"/>
    <lineage>
        <taxon>Bacteria</taxon>
        <taxon>Bacillati</taxon>
        <taxon>Actinomycetota</taxon>
        <taxon>Actinomycetes</taxon>
        <taxon>Pseudonocardiales</taxon>
        <taxon>Pseudonocardiaceae</taxon>
        <taxon>Saccharothrix</taxon>
    </lineage>
</organism>
<comment type="caution">
    <text evidence="2">The sequence shown here is derived from an EMBL/GenBank/DDBJ whole genome shotgun (WGS) entry which is preliminary data.</text>
</comment>
<evidence type="ECO:0000313" key="2">
    <source>
        <dbReference type="EMBL" id="MBB5953826.1"/>
    </source>
</evidence>
<gene>
    <name evidence="2" type="ORF">FHS29_000396</name>
</gene>
<dbReference type="InterPro" id="IPR036736">
    <property type="entry name" value="ACP-like_sf"/>
</dbReference>
<protein>
    <submittedName>
        <fullName evidence="2">Aryl carrier-like protein</fullName>
    </submittedName>
</protein>
<name>A0A841CDI9_9PSEU</name>
<evidence type="ECO:0000313" key="3">
    <source>
        <dbReference type="Proteomes" id="UP000547510"/>
    </source>
</evidence>
<keyword evidence="3" id="KW-1185">Reference proteome</keyword>
<dbReference type="Proteomes" id="UP000547510">
    <property type="component" value="Unassembled WGS sequence"/>
</dbReference>
<dbReference type="InterPro" id="IPR009081">
    <property type="entry name" value="PP-bd_ACP"/>
</dbReference>
<dbReference type="Pfam" id="PF00550">
    <property type="entry name" value="PP-binding"/>
    <property type="match status" value="1"/>
</dbReference>
<dbReference type="RefSeq" id="WP_184687608.1">
    <property type="nucleotide sequence ID" value="NZ_JACHJN010000001.1"/>
</dbReference>
<proteinExistence type="predicted"/>
<accession>A0A841CDI9</accession>